<name>A0AAX6GSB0_IRIPA</name>
<dbReference type="GO" id="GO:0003677">
    <property type="term" value="F:DNA binding"/>
    <property type="evidence" value="ECO:0007669"/>
    <property type="project" value="InterPro"/>
</dbReference>
<keyword evidence="10" id="KW-1185">Reference proteome</keyword>
<dbReference type="Proteomes" id="UP001140949">
    <property type="component" value="Unassembled WGS sequence"/>
</dbReference>
<organism evidence="9 10">
    <name type="scientific">Iris pallida</name>
    <name type="common">Sweet iris</name>
    <dbReference type="NCBI Taxonomy" id="29817"/>
    <lineage>
        <taxon>Eukaryota</taxon>
        <taxon>Viridiplantae</taxon>
        <taxon>Streptophyta</taxon>
        <taxon>Embryophyta</taxon>
        <taxon>Tracheophyta</taxon>
        <taxon>Spermatophyta</taxon>
        <taxon>Magnoliopsida</taxon>
        <taxon>Liliopsida</taxon>
        <taxon>Asparagales</taxon>
        <taxon>Iridaceae</taxon>
        <taxon>Iridoideae</taxon>
        <taxon>Irideae</taxon>
        <taxon>Iris</taxon>
    </lineage>
</organism>
<evidence type="ECO:0000256" key="5">
    <source>
        <dbReference type="ARBA" id="ARBA00023242"/>
    </source>
</evidence>
<evidence type="ECO:0000313" key="9">
    <source>
        <dbReference type="EMBL" id="KAJ6831131.1"/>
    </source>
</evidence>
<dbReference type="InterPro" id="IPR025830">
    <property type="entry name" value="DNA_bnd_dom_ovate"/>
</dbReference>
<evidence type="ECO:0000256" key="1">
    <source>
        <dbReference type="ARBA" id="ARBA00004123"/>
    </source>
</evidence>
<comment type="subcellular location">
    <subcellularLocation>
        <location evidence="1 6">Nucleus</location>
    </subcellularLocation>
</comment>
<evidence type="ECO:0000256" key="6">
    <source>
        <dbReference type="RuleBase" id="RU367028"/>
    </source>
</evidence>
<gene>
    <name evidence="9" type="ORF">M6B38_350465</name>
</gene>
<dbReference type="Pfam" id="PF04844">
    <property type="entry name" value="Ovate"/>
    <property type="match status" value="1"/>
</dbReference>
<dbReference type="InterPro" id="IPR006458">
    <property type="entry name" value="Ovate_C"/>
</dbReference>
<keyword evidence="3 6" id="KW-0805">Transcription regulation</keyword>
<evidence type="ECO:0000256" key="4">
    <source>
        <dbReference type="ARBA" id="ARBA00023163"/>
    </source>
</evidence>
<proteinExistence type="predicted"/>
<keyword evidence="4 6" id="KW-0804">Transcription</keyword>
<keyword evidence="5 6" id="KW-0539">Nucleus</keyword>
<dbReference type="PANTHER" id="PTHR33057">
    <property type="entry name" value="TRANSCRIPTION REPRESSOR OFP7-RELATED"/>
    <property type="match status" value="1"/>
</dbReference>
<sequence>MGNHRFRLSDMMPNAWFYKLKDMNSPQRNNPTKKTTKSPPQSQKHHQPQLVPNRASYYFPSGSPVHPKAFDTHFPLDSPRKSTTPTHKPRRIPAIVTTSSSSLSISSSCRGSVSESESDHSYCNSVTNNNSSDIVLDVVGSELELRPILTKPVKKAHPAAAEHTLELMPAAPAVRRLRTRPSTPGGRKRAVRAAVRKRSGLSESFAVVKSSSDPKTDFRESMTEMIVENGLSSAKELEELLACYLSLNSNEYHHVIVEVFEEIWFQISTRK</sequence>
<dbReference type="NCBIfam" id="TIGR01568">
    <property type="entry name" value="A_thal_3678"/>
    <property type="match status" value="1"/>
</dbReference>
<feature type="compositionally biased region" description="Polar residues" evidence="7">
    <location>
        <begin position="24"/>
        <end position="33"/>
    </location>
</feature>
<evidence type="ECO:0000256" key="7">
    <source>
        <dbReference type="SAM" id="MobiDB-lite"/>
    </source>
</evidence>
<dbReference type="PANTHER" id="PTHR33057:SF82">
    <property type="entry name" value="TRANSCRIPTION REPRESSOR OFP5"/>
    <property type="match status" value="1"/>
</dbReference>
<feature type="region of interest" description="Disordered" evidence="7">
    <location>
        <begin position="22"/>
        <end position="90"/>
    </location>
</feature>
<dbReference type="GO" id="GO:0045892">
    <property type="term" value="P:negative regulation of DNA-templated transcription"/>
    <property type="evidence" value="ECO:0007669"/>
    <property type="project" value="UniProtKB-UniRule"/>
</dbReference>
<dbReference type="AlphaFoldDB" id="A0AAX6GSB0"/>
<reference evidence="9" key="2">
    <citation type="submission" date="2023-04" db="EMBL/GenBank/DDBJ databases">
        <authorList>
            <person name="Bruccoleri R.E."/>
            <person name="Oakeley E.J."/>
            <person name="Faust A.-M."/>
            <person name="Dessus-Babus S."/>
            <person name="Altorfer M."/>
            <person name="Burckhardt D."/>
            <person name="Oertli M."/>
            <person name="Naumann U."/>
            <person name="Petersen F."/>
            <person name="Wong J."/>
        </authorList>
    </citation>
    <scope>NUCLEOTIDE SEQUENCE</scope>
    <source>
        <strain evidence="9">GSM-AAB239-AS_SAM_17_03QT</strain>
        <tissue evidence="9">Leaf</tissue>
    </source>
</reference>
<feature type="domain" description="OVATE" evidence="8">
    <location>
        <begin position="207"/>
        <end position="266"/>
    </location>
</feature>
<dbReference type="Pfam" id="PF13724">
    <property type="entry name" value="DNA_binding_2"/>
    <property type="match status" value="1"/>
</dbReference>
<accession>A0AAX6GSB0</accession>
<dbReference type="InterPro" id="IPR038933">
    <property type="entry name" value="Ovate"/>
</dbReference>
<dbReference type="EMBL" id="JANAVB010016999">
    <property type="protein sequence ID" value="KAJ6831131.1"/>
    <property type="molecule type" value="Genomic_DNA"/>
</dbReference>
<reference evidence="9" key="1">
    <citation type="journal article" date="2023" name="GigaByte">
        <title>Genome assembly of the bearded iris, Iris pallida Lam.</title>
        <authorList>
            <person name="Bruccoleri R.E."/>
            <person name="Oakeley E.J."/>
            <person name="Faust A.M.E."/>
            <person name="Altorfer M."/>
            <person name="Dessus-Babus S."/>
            <person name="Burckhardt D."/>
            <person name="Oertli M."/>
            <person name="Naumann U."/>
            <person name="Petersen F."/>
            <person name="Wong J."/>
        </authorList>
    </citation>
    <scope>NUCLEOTIDE SEQUENCE</scope>
    <source>
        <strain evidence="9">GSM-AAB239-AS_SAM_17_03QT</strain>
    </source>
</reference>
<comment type="function">
    <text evidence="6">Transcriptional repressor that regulates multiple aspects of plant growth and development.</text>
</comment>
<keyword evidence="2 6" id="KW-0678">Repressor</keyword>
<evidence type="ECO:0000256" key="3">
    <source>
        <dbReference type="ARBA" id="ARBA00023015"/>
    </source>
</evidence>
<protein>
    <recommendedName>
        <fullName evidence="6">Transcription repressor</fullName>
    </recommendedName>
    <alternativeName>
        <fullName evidence="6">Ovate family protein</fullName>
    </alternativeName>
</protein>
<dbReference type="PROSITE" id="PS51754">
    <property type="entry name" value="OVATE"/>
    <property type="match status" value="1"/>
</dbReference>
<evidence type="ECO:0000256" key="2">
    <source>
        <dbReference type="ARBA" id="ARBA00022491"/>
    </source>
</evidence>
<evidence type="ECO:0000259" key="8">
    <source>
        <dbReference type="PROSITE" id="PS51754"/>
    </source>
</evidence>
<dbReference type="GO" id="GO:0005634">
    <property type="term" value="C:nucleus"/>
    <property type="evidence" value="ECO:0007669"/>
    <property type="project" value="UniProtKB-SubCell"/>
</dbReference>
<comment type="caution">
    <text evidence="9">The sequence shown here is derived from an EMBL/GenBank/DDBJ whole genome shotgun (WGS) entry which is preliminary data.</text>
</comment>
<evidence type="ECO:0000313" key="10">
    <source>
        <dbReference type="Proteomes" id="UP001140949"/>
    </source>
</evidence>